<comment type="caution">
    <text evidence="1">The sequence shown here is derived from an EMBL/GenBank/DDBJ whole genome shotgun (WGS) entry which is preliminary data.</text>
</comment>
<reference evidence="2" key="1">
    <citation type="journal article" date="2019" name="Int. J. Syst. Evol. Microbiol.">
        <title>The Global Catalogue of Microorganisms (GCM) 10K type strain sequencing project: providing services to taxonomists for standard genome sequencing and annotation.</title>
        <authorList>
            <consortium name="The Broad Institute Genomics Platform"/>
            <consortium name="The Broad Institute Genome Sequencing Center for Infectious Disease"/>
            <person name="Wu L."/>
            <person name="Ma J."/>
        </authorList>
    </citation>
    <scope>NUCLEOTIDE SEQUENCE [LARGE SCALE GENOMIC DNA]</scope>
    <source>
        <strain evidence="2">JCM 17657</strain>
    </source>
</reference>
<sequence length="108" mass="11940">MDACRDAVQWTGPEIGTEDGYEMRTVVIVGHDYCNGFDRFATLPVGTRVTLATVRGAWTYEVYANYVTPGRGAPAAGLYWGDLTLQSCVGPDTGFSYLVRVCREFRCQ</sequence>
<evidence type="ECO:0000313" key="1">
    <source>
        <dbReference type="EMBL" id="GAA4998594.1"/>
    </source>
</evidence>
<dbReference type="Proteomes" id="UP001500610">
    <property type="component" value="Unassembled WGS sequence"/>
</dbReference>
<dbReference type="SUPFAM" id="SSF63817">
    <property type="entry name" value="Sortase"/>
    <property type="match status" value="1"/>
</dbReference>
<dbReference type="EMBL" id="BAABIV010000021">
    <property type="protein sequence ID" value="GAA4998594.1"/>
    <property type="molecule type" value="Genomic_DNA"/>
</dbReference>
<dbReference type="InterPro" id="IPR023365">
    <property type="entry name" value="Sortase_dom-sf"/>
</dbReference>
<protein>
    <submittedName>
        <fullName evidence="1">Uncharacterized protein</fullName>
    </submittedName>
</protein>
<organism evidence="1 2">
    <name type="scientific">Streptomyces hyderabadensis</name>
    <dbReference type="NCBI Taxonomy" id="598549"/>
    <lineage>
        <taxon>Bacteria</taxon>
        <taxon>Bacillati</taxon>
        <taxon>Actinomycetota</taxon>
        <taxon>Actinomycetes</taxon>
        <taxon>Kitasatosporales</taxon>
        <taxon>Streptomycetaceae</taxon>
        <taxon>Streptomyces</taxon>
    </lineage>
</organism>
<name>A0ABP9IJQ7_9ACTN</name>
<gene>
    <name evidence="1" type="ORF">GCM10023257_47380</name>
</gene>
<proteinExistence type="predicted"/>
<accession>A0ABP9IJQ7</accession>
<evidence type="ECO:0000313" key="2">
    <source>
        <dbReference type="Proteomes" id="UP001500610"/>
    </source>
</evidence>
<keyword evidence="2" id="KW-1185">Reference proteome</keyword>